<feature type="transmembrane region" description="Helical" evidence="2">
    <location>
        <begin position="36"/>
        <end position="54"/>
    </location>
</feature>
<gene>
    <name evidence="3" type="ORF">NCTC10437_01336</name>
</gene>
<feature type="transmembrane region" description="Helical" evidence="2">
    <location>
        <begin position="6"/>
        <end position="29"/>
    </location>
</feature>
<protein>
    <submittedName>
        <fullName evidence="3">Integral membrane protein</fullName>
    </submittedName>
</protein>
<sequence>MIADLTLRWVVTLLFVVSAAECLITLVVVRHHRAAAIGHGLHLLMAVAMAVMAWPRGAALPTTGPMVVFLAATAWFVAVAALVATTAAGRLVNTYHAVMMLAMAWMYAAMNGSILPGHSVAHTGGDGAAGQAGHAGHAGHGGGGGPQAPAADMAGSPVVSEPAYISAVNWFWTVGFAVAALFWVYRYFATRRGGSMMTLAHFGTLCQAAMAAGMAIMFGVML</sequence>
<dbReference type="Pfam" id="PF17197">
    <property type="entry name" value="DUF5134"/>
    <property type="match status" value="1"/>
</dbReference>
<feature type="region of interest" description="Disordered" evidence="1">
    <location>
        <begin position="126"/>
        <end position="153"/>
    </location>
</feature>
<dbReference type="Proteomes" id="UP000279306">
    <property type="component" value="Chromosome"/>
</dbReference>
<feature type="transmembrane region" description="Helical" evidence="2">
    <location>
        <begin position="163"/>
        <end position="185"/>
    </location>
</feature>
<dbReference type="AlphaFoldDB" id="A0A3S4TT79"/>
<dbReference type="EMBL" id="LR134356">
    <property type="protein sequence ID" value="VEG52219.1"/>
    <property type="molecule type" value="Genomic_DNA"/>
</dbReference>
<accession>A0A3S4TT79</accession>
<feature type="transmembrane region" description="Helical" evidence="2">
    <location>
        <begin position="91"/>
        <end position="110"/>
    </location>
</feature>
<evidence type="ECO:0000256" key="1">
    <source>
        <dbReference type="SAM" id="MobiDB-lite"/>
    </source>
</evidence>
<name>A0A3S4TT79_MYCAU</name>
<dbReference type="RefSeq" id="WP_048630245.1">
    <property type="nucleotide sequence ID" value="NZ_CVQQ01000001.1"/>
</dbReference>
<keyword evidence="2" id="KW-1133">Transmembrane helix</keyword>
<organism evidence="3 4">
    <name type="scientific">Mycolicibacterium aurum</name>
    <name type="common">Mycobacterium aurum</name>
    <dbReference type="NCBI Taxonomy" id="1791"/>
    <lineage>
        <taxon>Bacteria</taxon>
        <taxon>Bacillati</taxon>
        <taxon>Actinomycetota</taxon>
        <taxon>Actinomycetes</taxon>
        <taxon>Mycobacteriales</taxon>
        <taxon>Mycobacteriaceae</taxon>
        <taxon>Mycolicibacterium</taxon>
    </lineage>
</organism>
<evidence type="ECO:0000256" key="2">
    <source>
        <dbReference type="SAM" id="Phobius"/>
    </source>
</evidence>
<feature type="transmembrane region" description="Helical" evidence="2">
    <location>
        <begin position="66"/>
        <end position="84"/>
    </location>
</feature>
<keyword evidence="2" id="KW-0472">Membrane</keyword>
<proteinExistence type="predicted"/>
<evidence type="ECO:0000313" key="3">
    <source>
        <dbReference type="EMBL" id="VEG52219.1"/>
    </source>
</evidence>
<reference evidence="3 4" key="1">
    <citation type="submission" date="2018-12" db="EMBL/GenBank/DDBJ databases">
        <authorList>
            <consortium name="Pathogen Informatics"/>
        </authorList>
    </citation>
    <scope>NUCLEOTIDE SEQUENCE [LARGE SCALE GENOMIC DNA]</scope>
    <source>
        <strain evidence="3 4">NCTC10437</strain>
    </source>
</reference>
<evidence type="ECO:0000313" key="4">
    <source>
        <dbReference type="Proteomes" id="UP000279306"/>
    </source>
</evidence>
<dbReference type="InterPro" id="IPR033458">
    <property type="entry name" value="DUF5134"/>
</dbReference>
<dbReference type="KEGG" id="mauu:NCTC10437_01336"/>
<dbReference type="OrthoDB" id="4734452at2"/>
<keyword evidence="4" id="KW-1185">Reference proteome</keyword>
<feature type="compositionally biased region" description="Gly residues" evidence="1">
    <location>
        <begin position="136"/>
        <end position="146"/>
    </location>
</feature>
<keyword evidence="2" id="KW-0812">Transmembrane</keyword>
<feature type="transmembrane region" description="Helical" evidence="2">
    <location>
        <begin position="197"/>
        <end position="221"/>
    </location>
</feature>